<dbReference type="CDD" id="cd07197">
    <property type="entry name" value="nitrilase"/>
    <property type="match status" value="1"/>
</dbReference>
<dbReference type="PANTHER" id="PTHR43674">
    <property type="entry name" value="NITRILASE C965.09-RELATED"/>
    <property type="match status" value="1"/>
</dbReference>
<dbReference type="SUPFAM" id="SSF56317">
    <property type="entry name" value="Carbon-nitrogen hydrolase"/>
    <property type="match status" value="1"/>
</dbReference>
<evidence type="ECO:0000256" key="1">
    <source>
        <dbReference type="ARBA" id="ARBA00022801"/>
    </source>
</evidence>
<sequence length="289" mass="32397">MTNLVKIATVSMNVAFNKKQNLDKYLDYIKKASLEGTKLIVFPEQSLQGYLKSLHSMDLDNVNYQHKNAEVIPDGLSVQTLIRAAKEYDIYIVFGMTEKDRERQDILYNSAVLVGPEGYIGTYRKVHQPGDETHVFTPGEEFKVFSTEIGNIGLLICFDKAYPESSRELALKGADILISPTAWTMPAAGTDQWKGYYDVLDQVRAFENQLWFISSDMCGPHGDHNYYGHSRIVDPTGATVAECGYEEGVAYAEINIREGLLQARTSLGILLNLIKNRKPSAYHSIPSNV</sequence>
<dbReference type="Pfam" id="PF00795">
    <property type="entry name" value="CN_hydrolase"/>
    <property type="match status" value="1"/>
</dbReference>
<dbReference type="InterPro" id="IPR036526">
    <property type="entry name" value="C-N_Hydrolase_sf"/>
</dbReference>
<dbReference type="PANTHER" id="PTHR43674:SF16">
    <property type="entry name" value="CARBON-NITROGEN FAMILY, PUTATIVE (AFU_ORTHOLOGUE AFUA_5G02350)-RELATED"/>
    <property type="match status" value="1"/>
</dbReference>
<keyword evidence="4" id="KW-1185">Reference proteome</keyword>
<name>A0ABS2N3I4_9BACI</name>
<dbReference type="Proteomes" id="UP001296943">
    <property type="component" value="Unassembled WGS sequence"/>
</dbReference>
<evidence type="ECO:0000313" key="4">
    <source>
        <dbReference type="Proteomes" id="UP001296943"/>
    </source>
</evidence>
<dbReference type="EMBL" id="JAFBDR010000020">
    <property type="protein sequence ID" value="MBM7572698.1"/>
    <property type="molecule type" value="Genomic_DNA"/>
</dbReference>
<comment type="caution">
    <text evidence="3">The sequence shown here is derived from an EMBL/GenBank/DDBJ whole genome shotgun (WGS) entry which is preliminary data.</text>
</comment>
<keyword evidence="1" id="KW-0378">Hydrolase</keyword>
<gene>
    <name evidence="3" type="ORF">JOC48_003229</name>
</gene>
<dbReference type="RefSeq" id="WP_204501289.1">
    <property type="nucleotide sequence ID" value="NZ_JAFBDR010000020.1"/>
</dbReference>
<dbReference type="InterPro" id="IPR050345">
    <property type="entry name" value="Aliph_Amidase/BUP"/>
</dbReference>
<reference evidence="3 4" key="1">
    <citation type="submission" date="2021-01" db="EMBL/GenBank/DDBJ databases">
        <title>Genomic Encyclopedia of Type Strains, Phase IV (KMG-IV): sequencing the most valuable type-strain genomes for metagenomic binning, comparative biology and taxonomic classification.</title>
        <authorList>
            <person name="Goeker M."/>
        </authorList>
    </citation>
    <scope>NUCLEOTIDE SEQUENCE [LARGE SCALE GENOMIC DNA]</scope>
    <source>
        <strain evidence="3 4">DSM 23711</strain>
    </source>
</reference>
<evidence type="ECO:0000259" key="2">
    <source>
        <dbReference type="PROSITE" id="PS50263"/>
    </source>
</evidence>
<evidence type="ECO:0000313" key="3">
    <source>
        <dbReference type="EMBL" id="MBM7572698.1"/>
    </source>
</evidence>
<protein>
    <submittedName>
        <fullName evidence="3">Amidohydrolase</fullName>
    </submittedName>
</protein>
<feature type="domain" description="CN hydrolase" evidence="2">
    <location>
        <begin position="5"/>
        <end position="256"/>
    </location>
</feature>
<dbReference type="Gene3D" id="3.60.110.10">
    <property type="entry name" value="Carbon-nitrogen hydrolase"/>
    <property type="match status" value="1"/>
</dbReference>
<accession>A0ABS2N3I4</accession>
<proteinExistence type="predicted"/>
<organism evidence="3 4">
    <name type="scientific">Aquibacillus albus</name>
    <dbReference type="NCBI Taxonomy" id="1168171"/>
    <lineage>
        <taxon>Bacteria</taxon>
        <taxon>Bacillati</taxon>
        <taxon>Bacillota</taxon>
        <taxon>Bacilli</taxon>
        <taxon>Bacillales</taxon>
        <taxon>Bacillaceae</taxon>
        <taxon>Aquibacillus</taxon>
    </lineage>
</organism>
<dbReference type="InterPro" id="IPR003010">
    <property type="entry name" value="C-N_Hydrolase"/>
</dbReference>
<dbReference type="PROSITE" id="PS50263">
    <property type="entry name" value="CN_HYDROLASE"/>
    <property type="match status" value="1"/>
</dbReference>